<evidence type="ECO:0000313" key="4">
    <source>
        <dbReference type="Proteomes" id="UP000067008"/>
    </source>
</evidence>
<proteinExistence type="predicted"/>
<evidence type="ECO:0000313" key="2">
    <source>
        <dbReference type="EMBL" id="BAR94788.1"/>
    </source>
</evidence>
<gene>
    <name evidence="2" type="ORF">PI172_0060</name>
    <name evidence="3" type="ORF">PI172_2210</name>
</gene>
<dbReference type="InterPro" id="IPR025399">
    <property type="entry name" value="DUF4372"/>
</dbReference>
<dbReference type="EMBL" id="AP014926">
    <property type="protein sequence ID" value="BAR96938.1"/>
    <property type="molecule type" value="Genomic_DNA"/>
</dbReference>
<sequence>MDFSPFCYFCFLGQNFNNMGKSTHFIGQPVYNQVIKLLDKQQIKQISLETPRSEAYVKRLDGWTHLVIMLFGILKHFDSLR</sequence>
<organism evidence="3 4">
    <name type="scientific">Prevotella intermedia</name>
    <dbReference type="NCBI Taxonomy" id="28131"/>
    <lineage>
        <taxon>Bacteria</taxon>
        <taxon>Pseudomonadati</taxon>
        <taxon>Bacteroidota</taxon>
        <taxon>Bacteroidia</taxon>
        <taxon>Bacteroidales</taxon>
        <taxon>Prevotellaceae</taxon>
        <taxon>Prevotella</taxon>
    </lineage>
</organism>
<dbReference type="AlphaFoldDB" id="A0AAD1BKH1"/>
<dbReference type="Pfam" id="PF14294">
    <property type="entry name" value="DUF4372"/>
    <property type="match status" value="1"/>
</dbReference>
<evidence type="ECO:0000259" key="1">
    <source>
        <dbReference type="Pfam" id="PF14294"/>
    </source>
</evidence>
<name>A0AAD1BKH1_PREIN</name>
<accession>A0AAD1BKH1</accession>
<protein>
    <submittedName>
        <fullName evidence="3">Mobile element protein</fullName>
    </submittedName>
</protein>
<dbReference type="EMBL" id="AP014925">
    <property type="protein sequence ID" value="BAR94788.1"/>
    <property type="molecule type" value="Genomic_DNA"/>
</dbReference>
<evidence type="ECO:0000313" key="3">
    <source>
        <dbReference type="EMBL" id="BAR96938.1"/>
    </source>
</evidence>
<feature type="domain" description="DUF4372" evidence="1">
    <location>
        <begin position="27"/>
        <end position="81"/>
    </location>
</feature>
<dbReference type="Proteomes" id="UP000067008">
    <property type="component" value="Chromosome 1"/>
</dbReference>
<reference evidence="3 4" key="1">
    <citation type="submission" date="2015-07" db="EMBL/GenBank/DDBJ databases">
        <title>Complete genome sequence of Prevotella intermedia strain 17-2.</title>
        <authorList>
            <person name="Nambu T."/>
        </authorList>
    </citation>
    <scope>NUCLEOTIDE SEQUENCE [LARGE SCALE GENOMIC DNA]</scope>
    <source>
        <strain evidence="3 4">17-2</strain>
    </source>
</reference>
<dbReference type="Proteomes" id="UP000067008">
    <property type="component" value="Chromosome 2"/>
</dbReference>